<dbReference type="PANTHER" id="PTHR43819:SF1">
    <property type="entry name" value="ARCHAEAL-TYPE GLUTAMATE SYNTHASE [NADPH]"/>
    <property type="match status" value="1"/>
</dbReference>
<dbReference type="Gene3D" id="3.20.20.70">
    <property type="entry name" value="Aldolase class I"/>
    <property type="match status" value="1"/>
</dbReference>
<dbReference type="InterPro" id="IPR002932">
    <property type="entry name" value="Glu_synthdom"/>
</dbReference>
<evidence type="ECO:0000313" key="3">
    <source>
        <dbReference type="EMBL" id="VAV92204.1"/>
    </source>
</evidence>
<evidence type="ECO:0000259" key="2">
    <source>
        <dbReference type="Pfam" id="PF01645"/>
    </source>
</evidence>
<comment type="similarity">
    <text evidence="1">Belongs to the glutamate synthase family.</text>
</comment>
<dbReference type="PIRSF" id="PIRSF006429">
    <property type="entry name" value="GOGAT_lg_2"/>
    <property type="match status" value="1"/>
</dbReference>
<proteinExistence type="inferred from homology"/>
<dbReference type="AlphaFoldDB" id="A0A3B0RFP0"/>
<sequence length="458" mass="50323">MRFFLFFAVVSLMFASLLLANLSLYWFVPAIVFGLIVMYGVFDLVQSSHALWRNYPVMGRARWIFEFMRPYIQQYLVEGETDGMPFHREQRSLVYRRAKNVQASEPFGSHVDFNEARYEWMNPSLAARQNNVDDFRVMIGGKDCQQPYHASVFNISAMSFGSLGSNAISALNKGAAKGGFYHDTGEGAISPYHKLGGDLVWEIGSGYFGCRDEKGVFSDKKFEKNAKLDNVKMIEIKLSQGAKPGHGGILPGSKVTTEIAETRGVPLGETVVSPPYHTAFSTPVEMMHFIGKLRKLSGGKPIGFKLCIGHRWEFLALVKAMLKTGILPDFIVIDGAEGGTGAAPVEFQDHIGSPLRAGLVFARNALVGAGLKEQIKLGASGKIISAFNIATAMALGADFCNSGRGFMFALGCVQSLSCHTNHCPTGVATQDKLLQRGLVVTDKTERVYHFHRNTIRAL</sequence>
<keyword evidence="3" id="KW-0560">Oxidoreductase</keyword>
<dbReference type="InterPro" id="IPR013785">
    <property type="entry name" value="Aldolase_TIM"/>
</dbReference>
<evidence type="ECO:0000256" key="1">
    <source>
        <dbReference type="ARBA" id="ARBA00009716"/>
    </source>
</evidence>
<dbReference type="EMBL" id="UOEE01000138">
    <property type="protein sequence ID" value="VAV92204.1"/>
    <property type="molecule type" value="Genomic_DNA"/>
</dbReference>
<reference evidence="3" key="1">
    <citation type="submission" date="2018-06" db="EMBL/GenBank/DDBJ databases">
        <authorList>
            <person name="Zhirakovskaya E."/>
        </authorList>
    </citation>
    <scope>NUCLEOTIDE SEQUENCE</scope>
</reference>
<dbReference type="InterPro" id="IPR027283">
    <property type="entry name" value="YerD"/>
</dbReference>
<dbReference type="EC" id="1.4.7.1" evidence="3"/>
<dbReference type="SUPFAM" id="SSF51395">
    <property type="entry name" value="FMN-linked oxidoreductases"/>
    <property type="match status" value="1"/>
</dbReference>
<protein>
    <submittedName>
        <fullName evidence="3">Ferredoxin-dependent glutamate synthase</fullName>
        <ecNumber evidence="3">1.4.7.1</ecNumber>
    </submittedName>
</protein>
<gene>
    <name evidence="3" type="ORF">MNBD_ALPHA06-1140</name>
</gene>
<name>A0A3B0RFP0_9ZZZZ</name>
<dbReference type="CDD" id="cd02808">
    <property type="entry name" value="GltS_FMN"/>
    <property type="match status" value="1"/>
</dbReference>
<feature type="domain" description="Glutamate synthase" evidence="2">
    <location>
        <begin position="150"/>
        <end position="452"/>
    </location>
</feature>
<dbReference type="GO" id="GO:0006537">
    <property type="term" value="P:glutamate biosynthetic process"/>
    <property type="evidence" value="ECO:0007669"/>
    <property type="project" value="InterPro"/>
</dbReference>
<accession>A0A3B0RFP0</accession>
<dbReference type="InterPro" id="IPR024188">
    <property type="entry name" value="GltB"/>
</dbReference>
<dbReference type="PIRSF" id="PIRSF500060">
    <property type="entry name" value="UCP500060"/>
    <property type="match status" value="1"/>
</dbReference>
<organism evidence="3">
    <name type="scientific">hydrothermal vent metagenome</name>
    <dbReference type="NCBI Taxonomy" id="652676"/>
    <lineage>
        <taxon>unclassified sequences</taxon>
        <taxon>metagenomes</taxon>
        <taxon>ecological metagenomes</taxon>
    </lineage>
</organism>
<dbReference type="Pfam" id="PF01645">
    <property type="entry name" value="Glu_synthase"/>
    <property type="match status" value="1"/>
</dbReference>
<dbReference type="GO" id="GO:0016041">
    <property type="term" value="F:glutamate synthase (ferredoxin) activity"/>
    <property type="evidence" value="ECO:0007669"/>
    <property type="project" value="UniProtKB-EC"/>
</dbReference>
<dbReference type="PANTHER" id="PTHR43819">
    <property type="entry name" value="ARCHAEAL-TYPE GLUTAMATE SYNTHASE [NADPH]"/>
    <property type="match status" value="1"/>
</dbReference>
<feature type="non-terminal residue" evidence="3">
    <location>
        <position position="458"/>
    </location>
</feature>